<dbReference type="Proteomes" id="UP000683507">
    <property type="component" value="Chromosome"/>
</dbReference>
<dbReference type="SUPFAM" id="SSF161098">
    <property type="entry name" value="MetI-like"/>
    <property type="match status" value="1"/>
</dbReference>
<dbReference type="GO" id="GO:0055085">
    <property type="term" value="P:transmembrane transport"/>
    <property type="evidence" value="ECO:0007669"/>
    <property type="project" value="InterPro"/>
</dbReference>
<feature type="transmembrane region" description="Helical" evidence="7">
    <location>
        <begin position="377"/>
        <end position="398"/>
    </location>
</feature>
<evidence type="ECO:0000313" key="10">
    <source>
        <dbReference type="Proteomes" id="UP000683507"/>
    </source>
</evidence>
<dbReference type="PANTHER" id="PTHR43386:SF1">
    <property type="entry name" value="D,D-DIPEPTIDE TRANSPORT SYSTEM PERMEASE PROTEIN DDPC-RELATED"/>
    <property type="match status" value="1"/>
</dbReference>
<dbReference type="InterPro" id="IPR035906">
    <property type="entry name" value="MetI-like_sf"/>
</dbReference>
<gene>
    <name evidence="9" type="ORF">CRYO30217_01371</name>
</gene>
<reference evidence="9" key="1">
    <citation type="submission" date="2021-04" db="EMBL/GenBank/DDBJ databases">
        <authorList>
            <person name="Rodrigo-Torres L."/>
            <person name="Arahal R. D."/>
            <person name="Lucena T."/>
        </authorList>
    </citation>
    <scope>NUCLEOTIDE SEQUENCE</scope>
    <source>
        <strain evidence="9">AS29M-1</strain>
    </source>
</reference>
<evidence type="ECO:0000259" key="8">
    <source>
        <dbReference type="PROSITE" id="PS50928"/>
    </source>
</evidence>
<organism evidence="9 10">
    <name type="scientific">Parvicella tangerina</name>
    <dbReference type="NCBI Taxonomy" id="2829795"/>
    <lineage>
        <taxon>Bacteria</taxon>
        <taxon>Pseudomonadati</taxon>
        <taxon>Bacteroidota</taxon>
        <taxon>Flavobacteriia</taxon>
        <taxon>Flavobacteriales</taxon>
        <taxon>Parvicellaceae</taxon>
        <taxon>Parvicella</taxon>
    </lineage>
</organism>
<feature type="transmembrane region" description="Helical" evidence="7">
    <location>
        <begin position="21"/>
        <end position="41"/>
    </location>
</feature>
<dbReference type="Pfam" id="PF00528">
    <property type="entry name" value="BPD_transp_1"/>
    <property type="match status" value="1"/>
</dbReference>
<accession>A0A916JMB1</accession>
<evidence type="ECO:0000313" key="9">
    <source>
        <dbReference type="EMBL" id="CAG5080553.1"/>
    </source>
</evidence>
<evidence type="ECO:0000256" key="5">
    <source>
        <dbReference type="ARBA" id="ARBA00022989"/>
    </source>
</evidence>
<dbReference type="EMBL" id="OU015584">
    <property type="protein sequence ID" value="CAG5080553.1"/>
    <property type="molecule type" value="Genomic_DNA"/>
</dbReference>
<feature type="transmembrane region" description="Helical" evidence="7">
    <location>
        <begin position="272"/>
        <end position="289"/>
    </location>
</feature>
<dbReference type="RefSeq" id="WP_258541571.1">
    <property type="nucleotide sequence ID" value="NZ_OU015584.1"/>
</dbReference>
<dbReference type="InterPro" id="IPR050366">
    <property type="entry name" value="BP-dependent_transpt_permease"/>
</dbReference>
<dbReference type="InterPro" id="IPR000515">
    <property type="entry name" value="MetI-like"/>
</dbReference>
<keyword evidence="2 7" id="KW-0813">Transport</keyword>
<comment type="subcellular location">
    <subcellularLocation>
        <location evidence="1 7">Cell membrane</location>
        <topology evidence="1 7">Multi-pass membrane protein</topology>
    </subcellularLocation>
</comment>
<evidence type="ECO:0000256" key="3">
    <source>
        <dbReference type="ARBA" id="ARBA00022475"/>
    </source>
</evidence>
<feature type="transmembrane region" description="Helical" evidence="7">
    <location>
        <begin position="209"/>
        <end position="235"/>
    </location>
</feature>
<dbReference type="PANTHER" id="PTHR43386">
    <property type="entry name" value="OLIGOPEPTIDE TRANSPORT SYSTEM PERMEASE PROTEIN APPC"/>
    <property type="match status" value="1"/>
</dbReference>
<keyword evidence="10" id="KW-1185">Reference proteome</keyword>
<sequence>MKEEQQNNMWNDAWRKLKKNTPAMIGLGIIVFTAIIALLGANIRMDTSEDCDDQIPPISEIRPGTVVKHILVRRNENVEEVGFFGKLLAGGERLPHKKFPYLSYQFDGINIVFEEFMDTSRALHYEPAYQAKPLPDVLYPLDIAKDIKFKEIQDGQFEIYLLDGSTIVKSVDEMQQEVKENNLIELTYYLGTDSHGRDLLSRLMAGARISLSVGFISVLISLVIGVVLGAIAGFYRGWVDEAIMLLINVIWSIPALLLIISITLILGKGFTSVFIGVGLVMWVDLARLVRGQVLSIREKEYIEAGKALGFKDSRIIFRHVFPNIIGPVIVQSANNFVAAILIEAGLSWLGIGTQIPTPSWGGILTVHADYIDNLDSAFLAILPGLCIVILVFAFMLFGNGLRDAFDTKGIDANI</sequence>
<keyword evidence="6 7" id="KW-0472">Membrane</keyword>
<feature type="domain" description="ABC transmembrane type-1" evidence="8">
    <location>
        <begin position="207"/>
        <end position="398"/>
    </location>
</feature>
<keyword evidence="4 7" id="KW-0812">Transmembrane</keyword>
<dbReference type="KEGG" id="ptan:CRYO30217_01371"/>
<protein>
    <recommendedName>
        <fullName evidence="8">ABC transmembrane type-1 domain-containing protein</fullName>
    </recommendedName>
</protein>
<keyword evidence="3" id="KW-1003">Cell membrane</keyword>
<evidence type="ECO:0000256" key="4">
    <source>
        <dbReference type="ARBA" id="ARBA00022692"/>
    </source>
</evidence>
<proteinExistence type="inferred from homology"/>
<evidence type="ECO:0000256" key="1">
    <source>
        <dbReference type="ARBA" id="ARBA00004651"/>
    </source>
</evidence>
<evidence type="ECO:0000256" key="7">
    <source>
        <dbReference type="RuleBase" id="RU363032"/>
    </source>
</evidence>
<dbReference type="InterPro" id="IPR025966">
    <property type="entry name" value="OppC_N"/>
</dbReference>
<dbReference type="PROSITE" id="PS50928">
    <property type="entry name" value="ABC_TM1"/>
    <property type="match status" value="1"/>
</dbReference>
<evidence type="ECO:0000256" key="2">
    <source>
        <dbReference type="ARBA" id="ARBA00022448"/>
    </source>
</evidence>
<dbReference type="GO" id="GO:0005886">
    <property type="term" value="C:plasma membrane"/>
    <property type="evidence" value="ECO:0007669"/>
    <property type="project" value="UniProtKB-SubCell"/>
</dbReference>
<name>A0A916JMB1_9FLAO</name>
<dbReference type="AlphaFoldDB" id="A0A916JMB1"/>
<dbReference type="Gene3D" id="1.10.3720.10">
    <property type="entry name" value="MetI-like"/>
    <property type="match status" value="1"/>
</dbReference>
<dbReference type="Pfam" id="PF12911">
    <property type="entry name" value="OppC_N"/>
    <property type="match status" value="1"/>
</dbReference>
<keyword evidence="5 7" id="KW-1133">Transmembrane helix</keyword>
<comment type="similarity">
    <text evidence="7">Belongs to the binding-protein-dependent transport system permease family.</text>
</comment>
<feature type="transmembrane region" description="Helical" evidence="7">
    <location>
        <begin position="242"/>
        <end position="266"/>
    </location>
</feature>
<evidence type="ECO:0000256" key="6">
    <source>
        <dbReference type="ARBA" id="ARBA00023136"/>
    </source>
</evidence>
<dbReference type="CDD" id="cd06261">
    <property type="entry name" value="TM_PBP2"/>
    <property type="match status" value="1"/>
</dbReference>